<dbReference type="AlphaFoldDB" id="A0A956SEY9"/>
<reference evidence="6" key="2">
    <citation type="journal article" date="2021" name="Microbiome">
        <title>Successional dynamics and alternative stable states in a saline activated sludge microbial community over 9 years.</title>
        <authorList>
            <person name="Wang Y."/>
            <person name="Ye J."/>
            <person name="Ju F."/>
            <person name="Liu L."/>
            <person name="Boyd J.A."/>
            <person name="Deng Y."/>
            <person name="Parks D.H."/>
            <person name="Jiang X."/>
            <person name="Yin X."/>
            <person name="Woodcroft B.J."/>
            <person name="Tyson G.W."/>
            <person name="Hugenholtz P."/>
            <person name="Polz M.F."/>
            <person name="Zhang T."/>
        </authorList>
    </citation>
    <scope>NUCLEOTIDE SEQUENCE</scope>
    <source>
        <strain evidence="6">HKST-UBA02</strain>
    </source>
</reference>
<comment type="similarity">
    <text evidence="2 4">Belongs to the UDP-N-acetylglucosamine 2-epimerase family.</text>
</comment>
<dbReference type="NCBIfam" id="TIGR00236">
    <property type="entry name" value="wecB"/>
    <property type="match status" value="1"/>
</dbReference>
<accession>A0A956SEY9</accession>
<dbReference type="Gene3D" id="3.40.50.2000">
    <property type="entry name" value="Glycogen Phosphorylase B"/>
    <property type="match status" value="2"/>
</dbReference>
<evidence type="ECO:0000256" key="3">
    <source>
        <dbReference type="ARBA" id="ARBA00038858"/>
    </source>
</evidence>
<dbReference type="PANTHER" id="PTHR43174">
    <property type="entry name" value="UDP-N-ACETYLGLUCOSAMINE 2-EPIMERASE"/>
    <property type="match status" value="1"/>
</dbReference>
<name>A0A956SEY9_UNCEI</name>
<dbReference type="PANTHER" id="PTHR43174:SF2">
    <property type="entry name" value="UDP-N-ACETYLGLUCOSAMINE 2-EPIMERASE"/>
    <property type="match status" value="1"/>
</dbReference>
<sequence>MSAERTVVSVFGTRPEIIKMAPVLRALAGRTGLRSKVVLTSQHTDLARPFLERFGVSADRDLAVMRPNQTPEEVSAKVLTGLGPILSEWDASLVLVQGDTATAFAAALAAFYRRVPVGHVEAGLRTADPTNPFPEEMHRRMVGRLASIHFAATERNRAALLAEGVRPDQIHVTGNTVVDALQLTLRATRPTAALETLLSASEGRRRLVLTTHRRESFGDLMSGNLAVLKEFVSEHADVELFFPVHPNPSVRRPTEEILGGAPRIHLLDPMDYSDFLHLLQSAWLVVSDSGGVQEEVPSLGKALLVLRENTERPEVVESGIAELVGGDPEVLRRRLAELHADDRWIQAATSIPNPFGEGTAAEKIAMLVEEFVNS</sequence>
<reference evidence="6" key="1">
    <citation type="submission" date="2020-04" db="EMBL/GenBank/DDBJ databases">
        <authorList>
            <person name="Zhang T."/>
        </authorList>
    </citation>
    <scope>NUCLEOTIDE SEQUENCE</scope>
    <source>
        <strain evidence="6">HKST-UBA02</strain>
    </source>
</reference>
<dbReference type="EC" id="5.1.3.14" evidence="3"/>
<organism evidence="6 7">
    <name type="scientific">Eiseniibacteriota bacterium</name>
    <dbReference type="NCBI Taxonomy" id="2212470"/>
    <lineage>
        <taxon>Bacteria</taxon>
        <taxon>Candidatus Eiseniibacteriota</taxon>
    </lineage>
</organism>
<dbReference type="CDD" id="cd03786">
    <property type="entry name" value="GTB_UDP-GlcNAc_2-Epimerase"/>
    <property type="match status" value="1"/>
</dbReference>
<evidence type="ECO:0000256" key="2">
    <source>
        <dbReference type="ARBA" id="ARBA00038209"/>
    </source>
</evidence>
<dbReference type="Pfam" id="PF02350">
    <property type="entry name" value="Epimerase_2"/>
    <property type="match status" value="1"/>
</dbReference>
<comment type="caution">
    <text evidence="6">The sequence shown here is derived from an EMBL/GenBank/DDBJ whole genome shotgun (WGS) entry which is preliminary data.</text>
</comment>
<evidence type="ECO:0000256" key="4">
    <source>
        <dbReference type="RuleBase" id="RU003513"/>
    </source>
</evidence>
<evidence type="ECO:0000256" key="1">
    <source>
        <dbReference type="ARBA" id="ARBA00023235"/>
    </source>
</evidence>
<evidence type="ECO:0000313" key="7">
    <source>
        <dbReference type="Proteomes" id="UP000739538"/>
    </source>
</evidence>
<dbReference type="SUPFAM" id="SSF53756">
    <property type="entry name" value="UDP-Glycosyltransferase/glycogen phosphorylase"/>
    <property type="match status" value="1"/>
</dbReference>
<proteinExistence type="inferred from homology"/>
<dbReference type="EMBL" id="JAGQHS010000149">
    <property type="protein sequence ID" value="MCA9758182.1"/>
    <property type="molecule type" value="Genomic_DNA"/>
</dbReference>
<evidence type="ECO:0000313" key="6">
    <source>
        <dbReference type="EMBL" id="MCA9758182.1"/>
    </source>
</evidence>
<dbReference type="Proteomes" id="UP000739538">
    <property type="component" value="Unassembled WGS sequence"/>
</dbReference>
<protein>
    <recommendedName>
        <fullName evidence="3">UDP-N-acetylglucosamine 2-epimerase (non-hydrolyzing)</fullName>
        <ecNumber evidence="3">5.1.3.14</ecNumber>
    </recommendedName>
</protein>
<dbReference type="GO" id="GO:0008761">
    <property type="term" value="F:UDP-N-acetylglucosamine 2-epimerase activity"/>
    <property type="evidence" value="ECO:0007669"/>
    <property type="project" value="UniProtKB-EC"/>
</dbReference>
<dbReference type="InterPro" id="IPR003331">
    <property type="entry name" value="UDP_GlcNAc_Epimerase_2_dom"/>
</dbReference>
<gene>
    <name evidence="6" type="primary">wecB</name>
    <name evidence="6" type="ORF">KDA27_20475</name>
</gene>
<keyword evidence="1 4" id="KW-0413">Isomerase</keyword>
<dbReference type="InterPro" id="IPR029767">
    <property type="entry name" value="WecB-like"/>
</dbReference>
<feature type="domain" description="UDP-N-acetylglucosamine 2-epimerase" evidence="5">
    <location>
        <begin position="26"/>
        <end position="368"/>
    </location>
</feature>
<evidence type="ECO:0000259" key="5">
    <source>
        <dbReference type="Pfam" id="PF02350"/>
    </source>
</evidence>